<dbReference type="EMBL" id="LR721785">
    <property type="protein sequence ID" value="VVW58636.1"/>
    <property type="molecule type" value="Genomic_DNA"/>
</dbReference>
<dbReference type="PANTHER" id="PTHR37610">
    <property type="entry name" value="CCHC-TYPE DOMAIN-CONTAINING PROTEIN"/>
    <property type="match status" value="1"/>
</dbReference>
<accession>A0A5K1FCP1</accession>
<evidence type="ECO:0000313" key="1">
    <source>
        <dbReference type="EMBL" id="VVW58636.1"/>
    </source>
</evidence>
<sequence length="141" mass="16048">MAESNKSDFSHEVKSGGNPFSYGSTLKLDVIGHQKEHVIEENEPVEKSGKYSSWKGDNNIVMSWIMNSVQPQITSTIAYYTSAKQMWDFLKQTYSNDRNISKILQVEEELLNLQQGDQSLAQYFASLKSISERLKAMSNML</sequence>
<dbReference type="PANTHER" id="PTHR37610:SF40">
    <property type="entry name" value="OS01G0909600 PROTEIN"/>
    <property type="match status" value="1"/>
</dbReference>
<reference evidence="1" key="1">
    <citation type="submission" date="2019-09" db="EMBL/GenBank/DDBJ databases">
        <authorList>
            <person name="Zhang L."/>
        </authorList>
    </citation>
    <scope>NUCLEOTIDE SEQUENCE</scope>
</reference>
<proteinExistence type="predicted"/>
<protein>
    <recommendedName>
        <fullName evidence="2">Retrotransposon gag domain-containing protein</fullName>
    </recommendedName>
</protein>
<name>A0A5K1FCP1_9MAGN</name>
<dbReference type="AlphaFoldDB" id="A0A5K1FCP1"/>
<organism evidence="1">
    <name type="scientific">Nymphaea colorata</name>
    <name type="common">pocket water lily</name>
    <dbReference type="NCBI Taxonomy" id="210225"/>
    <lineage>
        <taxon>Eukaryota</taxon>
        <taxon>Viridiplantae</taxon>
        <taxon>Streptophyta</taxon>
        <taxon>Embryophyta</taxon>
        <taxon>Tracheophyta</taxon>
        <taxon>Spermatophyta</taxon>
        <taxon>Magnoliopsida</taxon>
        <taxon>Nymphaeales</taxon>
        <taxon>Nymphaeaceae</taxon>
        <taxon>Nymphaea</taxon>
    </lineage>
</organism>
<dbReference type="Gramene" id="NC7G0031570.1">
    <property type="protein sequence ID" value="NC7G0031570.1:cds"/>
    <property type="gene ID" value="NC7G0031570"/>
</dbReference>
<evidence type="ECO:0008006" key="2">
    <source>
        <dbReference type="Google" id="ProtNLM"/>
    </source>
</evidence>
<dbReference type="Pfam" id="PF14223">
    <property type="entry name" value="Retrotran_gag_2"/>
    <property type="match status" value="1"/>
</dbReference>
<gene>
    <name evidence="1" type="ORF">NYM_LOCUS22828</name>
</gene>